<protein>
    <submittedName>
        <fullName evidence="1">Uncharacterized protein</fullName>
    </submittedName>
</protein>
<dbReference type="AlphaFoldDB" id="A0A0G1BF28"/>
<evidence type="ECO:0000313" key="2">
    <source>
        <dbReference type="Proteomes" id="UP000033867"/>
    </source>
</evidence>
<gene>
    <name evidence="1" type="ORF">UV42_C0019G0003</name>
</gene>
<comment type="caution">
    <text evidence="1">The sequence shown here is derived from an EMBL/GenBank/DDBJ whole genome shotgun (WGS) entry which is preliminary data.</text>
</comment>
<evidence type="ECO:0000313" key="1">
    <source>
        <dbReference type="EMBL" id="KKS71779.1"/>
    </source>
</evidence>
<reference evidence="1 2" key="1">
    <citation type="journal article" date="2015" name="Nature">
        <title>rRNA introns, odd ribosomes, and small enigmatic genomes across a large radiation of phyla.</title>
        <authorList>
            <person name="Brown C.T."/>
            <person name="Hug L.A."/>
            <person name="Thomas B.C."/>
            <person name="Sharon I."/>
            <person name="Castelle C.J."/>
            <person name="Singh A."/>
            <person name="Wilkins M.J."/>
            <person name="Williams K.H."/>
            <person name="Banfield J.F."/>
        </authorList>
    </citation>
    <scope>NUCLEOTIDE SEQUENCE [LARGE SCALE GENOMIC DNA]</scope>
</reference>
<sequence>MFDANLLLRSDATDLAASETSLTGVDMGPDMVSQTYQVHVPEAGGTTPTLAVKIQESDDNSTWRDFLVFPSITVVGEYFMTGQSDARYRRAHLTLGGTTPDFGAVAVGPVPAGRHNKF</sequence>
<proteinExistence type="predicted"/>
<accession>A0A0G1BF28</accession>
<dbReference type="Proteomes" id="UP000033867">
    <property type="component" value="Unassembled WGS sequence"/>
</dbReference>
<dbReference type="Gene3D" id="2.60.120.1110">
    <property type="match status" value="1"/>
</dbReference>
<name>A0A0G1BF28_9BACT</name>
<organism evidence="1 2">
    <name type="scientific">Candidatus Magasanikbacteria bacterium GW2011_GWE2_42_7</name>
    <dbReference type="NCBI Taxonomy" id="1619052"/>
    <lineage>
        <taxon>Bacteria</taxon>
        <taxon>Candidatus Magasanikiibacteriota</taxon>
    </lineage>
</organism>
<dbReference type="EMBL" id="LCEK01000019">
    <property type="protein sequence ID" value="KKS71779.1"/>
    <property type="molecule type" value="Genomic_DNA"/>
</dbReference>